<evidence type="ECO:0000313" key="11">
    <source>
        <dbReference type="EMBL" id="CDO57918.1"/>
    </source>
</evidence>
<keyword evidence="4" id="KW-0862">Zinc</keyword>
<feature type="region of interest" description="Disordered" evidence="9">
    <location>
        <begin position="565"/>
        <end position="585"/>
    </location>
</feature>
<evidence type="ECO:0000256" key="3">
    <source>
        <dbReference type="ARBA" id="ARBA00022771"/>
    </source>
</evidence>
<dbReference type="GO" id="GO:0000122">
    <property type="term" value="P:negative regulation of transcription by RNA polymerase II"/>
    <property type="evidence" value="ECO:0007669"/>
    <property type="project" value="TreeGrafter"/>
</dbReference>
<dbReference type="CDD" id="cd00202">
    <property type="entry name" value="ZnF_GATA"/>
    <property type="match status" value="1"/>
</dbReference>
<dbReference type="GO" id="GO:0005634">
    <property type="term" value="C:nucleus"/>
    <property type="evidence" value="ECO:0007669"/>
    <property type="project" value="UniProtKB-SubCell"/>
</dbReference>
<gene>
    <name evidence="11" type="ORF">BN980_GECA27s00604g</name>
</gene>
<feature type="compositionally biased region" description="Low complexity" evidence="9">
    <location>
        <begin position="569"/>
        <end position="585"/>
    </location>
</feature>
<dbReference type="InterPro" id="IPR000679">
    <property type="entry name" value="Znf_GATA"/>
</dbReference>
<organism evidence="11 12">
    <name type="scientific">Geotrichum candidum</name>
    <name type="common">Oospora lactis</name>
    <name type="synonym">Dipodascus geotrichum</name>
    <dbReference type="NCBI Taxonomy" id="1173061"/>
    <lineage>
        <taxon>Eukaryota</taxon>
        <taxon>Fungi</taxon>
        <taxon>Dikarya</taxon>
        <taxon>Ascomycota</taxon>
        <taxon>Saccharomycotina</taxon>
        <taxon>Dipodascomycetes</taxon>
        <taxon>Dipodascales</taxon>
        <taxon>Dipodascaceae</taxon>
        <taxon>Geotrichum</taxon>
    </lineage>
</organism>
<dbReference type="Pfam" id="PF00320">
    <property type="entry name" value="GATA"/>
    <property type="match status" value="1"/>
</dbReference>
<feature type="region of interest" description="Disordered" evidence="9">
    <location>
        <begin position="167"/>
        <end position="228"/>
    </location>
</feature>
<evidence type="ECO:0000256" key="6">
    <source>
        <dbReference type="ARBA" id="ARBA00023163"/>
    </source>
</evidence>
<dbReference type="InterPro" id="IPR039355">
    <property type="entry name" value="Transcription_factor_GATA"/>
</dbReference>
<evidence type="ECO:0000256" key="5">
    <source>
        <dbReference type="ARBA" id="ARBA00023015"/>
    </source>
</evidence>
<dbReference type="Gene3D" id="3.30.50.10">
    <property type="entry name" value="Erythroid Transcription Factor GATA-1, subunit A"/>
    <property type="match status" value="1"/>
</dbReference>
<evidence type="ECO:0000313" key="12">
    <source>
        <dbReference type="Proteomes" id="UP000242525"/>
    </source>
</evidence>
<reference evidence="11" key="1">
    <citation type="submission" date="2014-03" db="EMBL/GenBank/DDBJ databases">
        <authorList>
            <person name="Casaregola S."/>
        </authorList>
    </citation>
    <scope>NUCLEOTIDE SEQUENCE [LARGE SCALE GENOMIC DNA]</scope>
    <source>
        <strain evidence="11">CLIB 918</strain>
    </source>
</reference>
<evidence type="ECO:0000256" key="4">
    <source>
        <dbReference type="ARBA" id="ARBA00022833"/>
    </source>
</evidence>
<dbReference type="Proteomes" id="UP000242525">
    <property type="component" value="Unassembled WGS sequence"/>
</dbReference>
<dbReference type="PANTHER" id="PTHR10071:SF281">
    <property type="entry name" value="BOX A-BINDING FACTOR-RELATED"/>
    <property type="match status" value="1"/>
</dbReference>
<feature type="compositionally biased region" description="Polar residues" evidence="9">
    <location>
        <begin position="805"/>
        <end position="822"/>
    </location>
</feature>
<feature type="region of interest" description="Disordered" evidence="9">
    <location>
        <begin position="603"/>
        <end position="642"/>
    </location>
</feature>
<dbReference type="FunFam" id="3.30.50.10:FF:000007">
    <property type="entry name" value="Nitrogen regulatory AreA, N-terminal"/>
    <property type="match status" value="1"/>
</dbReference>
<dbReference type="PANTHER" id="PTHR10071">
    <property type="entry name" value="TRANSCRIPTION FACTOR GATA FAMILY MEMBER"/>
    <property type="match status" value="1"/>
</dbReference>
<feature type="compositionally biased region" description="Low complexity" evidence="9">
    <location>
        <begin position="690"/>
        <end position="706"/>
    </location>
</feature>
<dbReference type="InterPro" id="IPR013860">
    <property type="entry name" value="AreA_GATA"/>
</dbReference>
<dbReference type="STRING" id="1173061.A0A0J9XL31"/>
<accession>A0A0J9XL31</accession>
<feature type="compositionally biased region" description="Low complexity" evidence="9">
    <location>
        <begin position="715"/>
        <end position="735"/>
    </location>
</feature>
<dbReference type="InterPro" id="IPR013088">
    <property type="entry name" value="Znf_NHR/GATA"/>
</dbReference>
<evidence type="ECO:0000256" key="2">
    <source>
        <dbReference type="ARBA" id="ARBA00022723"/>
    </source>
</evidence>
<dbReference type="SMART" id="SM00401">
    <property type="entry name" value="ZnF_GATA"/>
    <property type="match status" value="1"/>
</dbReference>
<evidence type="ECO:0000256" key="9">
    <source>
        <dbReference type="SAM" id="MobiDB-lite"/>
    </source>
</evidence>
<dbReference type="GO" id="GO:0000981">
    <property type="term" value="F:DNA-binding transcription factor activity, RNA polymerase II-specific"/>
    <property type="evidence" value="ECO:0007669"/>
    <property type="project" value="TreeGrafter"/>
</dbReference>
<feature type="compositionally biased region" description="Low complexity" evidence="9">
    <location>
        <begin position="614"/>
        <end position="633"/>
    </location>
</feature>
<keyword evidence="5" id="KW-0805">Transcription regulation</keyword>
<dbReference type="Pfam" id="PF08550">
    <property type="entry name" value="GATA_AreA"/>
    <property type="match status" value="1"/>
</dbReference>
<keyword evidence="2" id="KW-0479">Metal-binding</keyword>
<dbReference type="PRINTS" id="PR00619">
    <property type="entry name" value="GATAZNFINGER"/>
</dbReference>
<comment type="subcellular location">
    <subcellularLocation>
        <location evidence="1">Nucleus</location>
    </subcellularLocation>
</comment>
<dbReference type="EMBL" id="CCBN010000027">
    <property type="protein sequence ID" value="CDO57918.1"/>
    <property type="molecule type" value="Genomic_DNA"/>
</dbReference>
<dbReference type="SUPFAM" id="SSF57716">
    <property type="entry name" value="Glucocorticoid receptor-like (DNA-binding domain)"/>
    <property type="match status" value="1"/>
</dbReference>
<keyword evidence="7" id="KW-0539">Nucleus</keyword>
<feature type="compositionally biased region" description="Polar residues" evidence="9">
    <location>
        <begin position="189"/>
        <end position="210"/>
    </location>
</feature>
<dbReference type="PROSITE" id="PS00344">
    <property type="entry name" value="GATA_ZN_FINGER_1"/>
    <property type="match status" value="1"/>
</dbReference>
<evidence type="ECO:0000256" key="1">
    <source>
        <dbReference type="ARBA" id="ARBA00004123"/>
    </source>
</evidence>
<dbReference type="GO" id="GO:0000978">
    <property type="term" value="F:RNA polymerase II cis-regulatory region sequence-specific DNA binding"/>
    <property type="evidence" value="ECO:0007669"/>
    <property type="project" value="TreeGrafter"/>
</dbReference>
<keyword evidence="6" id="KW-0804">Transcription</keyword>
<feature type="region of interest" description="Disordered" evidence="9">
    <location>
        <begin position="686"/>
        <end position="822"/>
    </location>
</feature>
<dbReference type="GO" id="GO:0045944">
    <property type="term" value="P:positive regulation of transcription by RNA polymerase II"/>
    <property type="evidence" value="ECO:0007669"/>
    <property type="project" value="TreeGrafter"/>
</dbReference>
<dbReference type="GO" id="GO:0008270">
    <property type="term" value="F:zinc ion binding"/>
    <property type="evidence" value="ECO:0007669"/>
    <property type="project" value="UniProtKB-KW"/>
</dbReference>
<comment type="caution">
    <text evidence="11">The sequence shown here is derived from an EMBL/GenBank/DDBJ whole genome shotgun (WGS) entry which is preliminary data.</text>
</comment>
<proteinExistence type="predicted"/>
<evidence type="ECO:0000256" key="7">
    <source>
        <dbReference type="ARBA" id="ARBA00023242"/>
    </source>
</evidence>
<keyword evidence="3 8" id="KW-0863">Zinc-finger</keyword>
<protein>
    <recommendedName>
        <fullName evidence="10">GATA-type domain-containing protein</fullName>
    </recommendedName>
</protein>
<feature type="compositionally biased region" description="Low complexity" evidence="9">
    <location>
        <begin position="167"/>
        <end position="188"/>
    </location>
</feature>
<sequence>MNIVDPSYPWHSSATDSGTPFPNMSVISSILHSAQLDLPDARPTPKSHSWDDNTAQLWKLYSKAHYHLPYRDRLENLTWRLLSLKVEKERRKKLAATTSGLWDQPFNTKASTHGNAHNLHVPYSPHDAVNAQFLVDDISYMNTPLSSSAVGSPANTASFFPSPISNTITSTTTPNSSNSASSSYSKTNDPSLLQSPRNFQPHNRQSTSARGQKFYKDKQRLSPTADPTRAEFDYVAHIKKMSQEGYQSDTLRLKKRPAEASPLVTAQAGFSPVPDLPMEYPKFNNNNINNNINTNNNNTQWKHSFSPYKASAHSSPITPSTPIGPIGPSNNSFKFSLDPLAVEGLDNTQTAGASAASTPNQTNFGNFDIDFQSQPAQQNSLFSVGPSSFNEASLSSSVTSLNELYSPTAVPTSLPQSYENSPREGHYFNMAAMSQSSRDRVLARGNQNSISASNILERIRDSDFNKRELPLKQSFPTQPQQQYHPEQHVQPSQLFTHDHGATNMKLLDDVDFDRSIFGGRNNKPDDLSLFDGSGLNFDAPDFSIHGNLFSSSLPASSNTIETAHRPKIARTASTTNASSLASSASRTNLKKLATTSALSAAVRQAKATSKEPTPSSSAPPVSSMAGAASSSGGQQPPTSCTNCHTQTTPLWRRNPEGQPLCNACGLFLKLHGVVRPLSLKTDVIKKRNRSGQAGSGSSSSGVSGASGHDRKGSISRRGSTVAGSGGSSVSESTGVRKTKSRRNSTVLANGRAGIIVQPQQAQPPASFAKKEGALLPSSGLLSGAGTTTSKTSANNKKKVYKGDESSSATANSNQWEWTTMSL</sequence>
<evidence type="ECO:0000259" key="10">
    <source>
        <dbReference type="PROSITE" id="PS50114"/>
    </source>
</evidence>
<keyword evidence="12" id="KW-1185">Reference proteome</keyword>
<feature type="compositionally biased region" description="Low complexity" evidence="9">
    <location>
        <begin position="773"/>
        <end position="794"/>
    </location>
</feature>
<dbReference type="PROSITE" id="PS50114">
    <property type="entry name" value="GATA_ZN_FINGER_2"/>
    <property type="match status" value="1"/>
</dbReference>
<name>A0A0J9XL31_GEOCN</name>
<dbReference type="AlphaFoldDB" id="A0A0J9XL31"/>
<feature type="domain" description="GATA-type" evidence="10">
    <location>
        <begin position="634"/>
        <end position="687"/>
    </location>
</feature>
<dbReference type="OrthoDB" id="515401at2759"/>
<evidence type="ECO:0000256" key="8">
    <source>
        <dbReference type="PROSITE-ProRule" id="PRU00094"/>
    </source>
</evidence>